<comment type="function">
    <text evidence="1">Required for the transposition of the insertion element.</text>
</comment>
<dbReference type="InterPro" id="IPR001598">
    <property type="entry name" value="Transposase_IS30_CS"/>
</dbReference>
<evidence type="ECO:0000256" key="3">
    <source>
        <dbReference type="ARBA" id="ARBA00022578"/>
    </source>
</evidence>
<feature type="region of interest" description="Disordered" evidence="6">
    <location>
        <begin position="33"/>
        <end position="69"/>
    </location>
</feature>
<dbReference type="InterPro" id="IPR051917">
    <property type="entry name" value="Transposase-Integrase"/>
</dbReference>
<dbReference type="GO" id="GO:0015074">
    <property type="term" value="P:DNA integration"/>
    <property type="evidence" value="ECO:0007669"/>
    <property type="project" value="InterPro"/>
</dbReference>
<dbReference type="InterPro" id="IPR053392">
    <property type="entry name" value="Transposase_IS30-like"/>
</dbReference>
<gene>
    <name evidence="8" type="ORF">MNBD_GAMMA12-2372</name>
</gene>
<keyword evidence="4" id="KW-0238">DNA-binding</keyword>
<evidence type="ECO:0000256" key="2">
    <source>
        <dbReference type="ARBA" id="ARBA00006363"/>
    </source>
</evidence>
<dbReference type="AlphaFoldDB" id="A0A3B0YKQ2"/>
<dbReference type="InterPro" id="IPR012337">
    <property type="entry name" value="RNaseH-like_sf"/>
</dbReference>
<evidence type="ECO:0000256" key="5">
    <source>
        <dbReference type="ARBA" id="ARBA00023172"/>
    </source>
</evidence>
<keyword evidence="5" id="KW-0233">DNA recombination</keyword>
<evidence type="ECO:0000256" key="6">
    <source>
        <dbReference type="SAM" id="MobiDB-lite"/>
    </source>
</evidence>
<dbReference type="InterPro" id="IPR036397">
    <property type="entry name" value="RNaseH_sf"/>
</dbReference>
<dbReference type="PROSITE" id="PS50994">
    <property type="entry name" value="INTEGRASE"/>
    <property type="match status" value="1"/>
</dbReference>
<dbReference type="PANTHER" id="PTHR10948:SF23">
    <property type="entry name" value="TRANSPOSASE INSI FOR INSERTION SEQUENCE ELEMENT IS30A-RELATED"/>
    <property type="match status" value="1"/>
</dbReference>
<dbReference type="EMBL" id="UOFL01000125">
    <property type="protein sequence ID" value="VAW77230.1"/>
    <property type="molecule type" value="Genomic_DNA"/>
</dbReference>
<name>A0A3B0YKQ2_9ZZZZ</name>
<dbReference type="InterPro" id="IPR009057">
    <property type="entry name" value="Homeodomain-like_sf"/>
</dbReference>
<dbReference type="Pfam" id="PF13936">
    <property type="entry name" value="HTH_38"/>
    <property type="match status" value="1"/>
</dbReference>
<organism evidence="8">
    <name type="scientific">hydrothermal vent metagenome</name>
    <dbReference type="NCBI Taxonomy" id="652676"/>
    <lineage>
        <taxon>unclassified sequences</taxon>
        <taxon>metagenomes</taxon>
        <taxon>ecological metagenomes</taxon>
    </lineage>
</organism>
<dbReference type="GO" id="GO:0004803">
    <property type="term" value="F:transposase activity"/>
    <property type="evidence" value="ECO:0007669"/>
    <property type="project" value="InterPro"/>
</dbReference>
<dbReference type="PANTHER" id="PTHR10948">
    <property type="entry name" value="TRANSPOSASE"/>
    <property type="match status" value="1"/>
</dbReference>
<evidence type="ECO:0000256" key="1">
    <source>
        <dbReference type="ARBA" id="ARBA00002190"/>
    </source>
</evidence>
<dbReference type="GO" id="GO:0003677">
    <property type="term" value="F:DNA binding"/>
    <property type="evidence" value="ECO:0007669"/>
    <property type="project" value="UniProtKB-KW"/>
</dbReference>
<dbReference type="GO" id="GO:0006313">
    <property type="term" value="P:DNA transposition"/>
    <property type="evidence" value="ECO:0007669"/>
    <property type="project" value="InterPro"/>
</dbReference>
<sequence>MNYKQLTENERYQIYVMNKAGHSQKEIAKLLDRSPSTISRERKRNHGSRGYRPQQAQRQSDKRRRTAHKAKKMTAEIIQWIKKLIRQELSPQQVVDYLKKHKKVSLHHETVYQFIYDDKARGGSLYRHLRVASKPYRKRYGAYDRRGRIKNRVGIEDRPAVVDRRNRVGDWEGDTVMGLGRKSALLTMVERKTLYTVIAKLTGKRADLLAEVTIDIMSDLKDKLKTITYDNGLEFSEHEQIAAGLEVDIYFAHPYCSWERGINENTNGLIRQYFPKGTDFNKVTDKEIQFVMDRLNNRPRATRRGCSPNELLLGQRTDL</sequence>
<accession>A0A3B0YKQ2</accession>
<reference evidence="8" key="1">
    <citation type="submission" date="2018-06" db="EMBL/GenBank/DDBJ databases">
        <authorList>
            <person name="Zhirakovskaya E."/>
        </authorList>
    </citation>
    <scope>NUCLEOTIDE SEQUENCE</scope>
</reference>
<dbReference type="PROSITE" id="PS01043">
    <property type="entry name" value="TRANSPOSASE_IS30"/>
    <property type="match status" value="1"/>
</dbReference>
<evidence type="ECO:0000256" key="4">
    <source>
        <dbReference type="ARBA" id="ARBA00023125"/>
    </source>
</evidence>
<dbReference type="InterPro" id="IPR025246">
    <property type="entry name" value="IS30-like_HTH"/>
</dbReference>
<dbReference type="NCBIfam" id="NF033563">
    <property type="entry name" value="transpos_IS30"/>
    <property type="match status" value="1"/>
</dbReference>
<dbReference type="SUPFAM" id="SSF46689">
    <property type="entry name" value="Homeodomain-like"/>
    <property type="match status" value="1"/>
</dbReference>
<keyword evidence="3" id="KW-0815">Transposition</keyword>
<feature type="non-terminal residue" evidence="8">
    <location>
        <position position="319"/>
    </location>
</feature>
<proteinExistence type="inferred from homology"/>
<evidence type="ECO:0000313" key="8">
    <source>
        <dbReference type="EMBL" id="VAW77230.1"/>
    </source>
</evidence>
<evidence type="ECO:0000259" key="7">
    <source>
        <dbReference type="PROSITE" id="PS50994"/>
    </source>
</evidence>
<dbReference type="Gene3D" id="1.10.10.60">
    <property type="entry name" value="Homeodomain-like"/>
    <property type="match status" value="1"/>
</dbReference>
<dbReference type="GO" id="GO:0005829">
    <property type="term" value="C:cytosol"/>
    <property type="evidence" value="ECO:0007669"/>
    <property type="project" value="TreeGrafter"/>
</dbReference>
<feature type="domain" description="Integrase catalytic" evidence="7">
    <location>
        <begin position="155"/>
        <end position="316"/>
    </location>
</feature>
<comment type="similarity">
    <text evidence="2">Belongs to the transposase IS30 family.</text>
</comment>
<dbReference type="Gene3D" id="3.30.420.10">
    <property type="entry name" value="Ribonuclease H-like superfamily/Ribonuclease H"/>
    <property type="match status" value="1"/>
</dbReference>
<dbReference type="InterPro" id="IPR001584">
    <property type="entry name" value="Integrase_cat-core"/>
</dbReference>
<protein>
    <submittedName>
        <fullName evidence="8">Mobile element protein</fullName>
    </submittedName>
</protein>
<dbReference type="SUPFAM" id="SSF53098">
    <property type="entry name" value="Ribonuclease H-like"/>
    <property type="match status" value="1"/>
</dbReference>